<reference evidence="7 8" key="1">
    <citation type="journal article" date="2018" name="BMC Genomics">
        <title>Genomic evidence for intraspecific hybridization in a clonal and extremely halotolerant yeast.</title>
        <authorList>
            <person name="Gostincar C."/>
            <person name="Stajich J.E."/>
            <person name="Zupancic J."/>
            <person name="Zalar P."/>
            <person name="Gunde-Cimerman N."/>
        </authorList>
    </citation>
    <scope>NUCLEOTIDE SEQUENCE [LARGE SCALE GENOMIC DNA]</scope>
    <source>
        <strain evidence="6 8">EXF-6651</strain>
        <strain evidence="5 7">EXF-6669</strain>
    </source>
</reference>
<gene>
    <name evidence="6" type="ORF">D0866_15279</name>
    <name evidence="5" type="ORF">D0867_15542</name>
</gene>
<feature type="compositionally biased region" description="Low complexity" evidence="2">
    <location>
        <begin position="84"/>
        <end position="105"/>
    </location>
</feature>
<feature type="compositionally biased region" description="Polar residues" evidence="2">
    <location>
        <begin position="165"/>
        <end position="174"/>
    </location>
</feature>
<feature type="compositionally biased region" description="Polar residues" evidence="2">
    <location>
        <begin position="39"/>
        <end position="60"/>
    </location>
</feature>
<dbReference type="PANTHER" id="PTHR18884">
    <property type="entry name" value="SEPTIN"/>
    <property type="match status" value="1"/>
</dbReference>
<dbReference type="OrthoDB" id="4150765at2759"/>
<keyword evidence="3" id="KW-0472">Membrane</keyword>
<dbReference type="EMBL" id="QWIL01003347">
    <property type="protein sequence ID" value="RMX88474.1"/>
    <property type="molecule type" value="Genomic_DNA"/>
</dbReference>
<dbReference type="InterPro" id="IPR030379">
    <property type="entry name" value="G_SEPTIN_dom"/>
</dbReference>
<organism evidence="6 8">
    <name type="scientific">Hortaea werneckii</name>
    <name type="common">Black yeast</name>
    <name type="synonym">Cladosporium werneckii</name>
    <dbReference type="NCBI Taxonomy" id="91943"/>
    <lineage>
        <taxon>Eukaryota</taxon>
        <taxon>Fungi</taxon>
        <taxon>Dikarya</taxon>
        <taxon>Ascomycota</taxon>
        <taxon>Pezizomycotina</taxon>
        <taxon>Dothideomycetes</taxon>
        <taxon>Dothideomycetidae</taxon>
        <taxon>Mycosphaerellales</taxon>
        <taxon>Teratosphaeriaceae</taxon>
        <taxon>Hortaea</taxon>
    </lineage>
</organism>
<keyword evidence="3" id="KW-0812">Transmembrane</keyword>
<dbReference type="VEuPathDB" id="FungiDB:BTJ68_03668"/>
<comment type="similarity">
    <text evidence="1">Belongs to the TRAFAC class TrmE-Era-EngA-EngB-Septin-like GTPase superfamily. Septin GTPase family.</text>
</comment>
<evidence type="ECO:0000256" key="3">
    <source>
        <dbReference type="SAM" id="Phobius"/>
    </source>
</evidence>
<feature type="domain" description="Septin-type G" evidence="4">
    <location>
        <begin position="213"/>
        <end position="512"/>
    </location>
</feature>
<evidence type="ECO:0000313" key="6">
    <source>
        <dbReference type="EMBL" id="RMY04840.1"/>
    </source>
</evidence>
<feature type="transmembrane region" description="Helical" evidence="3">
    <location>
        <begin position="688"/>
        <end position="708"/>
    </location>
</feature>
<dbReference type="EMBL" id="QWIM01003044">
    <property type="protein sequence ID" value="RMY04840.1"/>
    <property type="molecule type" value="Genomic_DNA"/>
</dbReference>
<evidence type="ECO:0000259" key="4">
    <source>
        <dbReference type="PROSITE" id="PS51719"/>
    </source>
</evidence>
<dbReference type="AlphaFoldDB" id="A0A3M6YP73"/>
<dbReference type="Gene3D" id="3.40.50.300">
    <property type="entry name" value="P-loop containing nucleotide triphosphate hydrolases"/>
    <property type="match status" value="1"/>
</dbReference>
<sequence>MSEDPFQSSATESMDGSNFGVESLADTISSAFGSEDSLSRTNSNSSHAGSKGNPQDSPATNRKRKAGNPVHPKIHAAGQRIISSEHPSAQASSAASPVSLRSSESPFGRRLRRGSAASSINLNSQPLTPLKMSPQPDSGIPGTPRSGSPKSFRLSDEEGSIADDTGSQAIQSSCGDEEDGSVTDHSRSGGMPQLVMPSIAMPARRPFTERGKEMGRLKVMVVGHNGVGKTTLIQSILRSCEDIVHADQPVNITPDDRSPIHETAASTKPCPRWWRDMESSRTSNRRRSVGEGLLQRNICFLDTPGLSDDVEAQQVLRCFDQTIMRTLHLEKLTDSELTGLLGGEGSSTLVDVVLWIFDPVAIRDLETSRLLSSELQRYLFESMSRHTNVIPLIAHADTLSAEEAAAAKEKVAAYIRSLDVEPFFLSETESLSESEKTAGREVREPLLVSSARTDDTEEVDASVLMDPQYVQPLVPSELGYLVEQLLEPNNIARMKHLAATKFLSWRHEHLSAPQKVQRYNVAPQSPEFGHTLSSVPSSNSMLEDPSKVLVPHSNSSFYRSTSPSPSDASLPFAGQDIRTSAYALAKHDDQTQGQQPFREIRLAKWAQDLQRSLNNERKRYTSMWNNAPAEWSSNMSSPGSDNEKALTTTAYGSQRPARGRLGGDIAIIDPRDPLGILSLGQTLRRNSLFVLGVAGGAGLVGAVAWWLVRHWGEVQEWFGFGHPVVVTGTAVPAPERGLWDWFVDATRDARSF</sequence>
<evidence type="ECO:0000313" key="5">
    <source>
        <dbReference type="EMBL" id="RMX88474.1"/>
    </source>
</evidence>
<dbReference type="Pfam" id="PF00735">
    <property type="entry name" value="Septin"/>
    <property type="match status" value="1"/>
</dbReference>
<name>A0A3M6YP73_HORWE</name>
<dbReference type="InterPro" id="IPR027417">
    <property type="entry name" value="P-loop_NTPase"/>
</dbReference>
<proteinExistence type="inferred from homology"/>
<dbReference type="Proteomes" id="UP000276864">
    <property type="component" value="Unassembled WGS sequence"/>
</dbReference>
<evidence type="ECO:0000256" key="1">
    <source>
        <dbReference type="RuleBase" id="RU004560"/>
    </source>
</evidence>
<feature type="compositionally biased region" description="Polar residues" evidence="2">
    <location>
        <begin position="1"/>
        <end position="16"/>
    </location>
</feature>
<accession>A0A3M6YP73</accession>
<dbReference type="InterPro" id="IPR003593">
    <property type="entry name" value="AAA+_ATPase"/>
</dbReference>
<keyword evidence="1" id="KW-0342">GTP-binding</keyword>
<evidence type="ECO:0000313" key="7">
    <source>
        <dbReference type="Proteomes" id="UP000271337"/>
    </source>
</evidence>
<dbReference type="PROSITE" id="PS51719">
    <property type="entry name" value="G_SEPTIN"/>
    <property type="match status" value="1"/>
</dbReference>
<evidence type="ECO:0000313" key="8">
    <source>
        <dbReference type="Proteomes" id="UP000276864"/>
    </source>
</evidence>
<keyword evidence="1" id="KW-0547">Nucleotide-binding</keyword>
<dbReference type="Proteomes" id="UP000271337">
    <property type="component" value="Unassembled WGS sequence"/>
</dbReference>
<evidence type="ECO:0000256" key="2">
    <source>
        <dbReference type="SAM" id="MobiDB-lite"/>
    </source>
</evidence>
<keyword evidence="3" id="KW-1133">Transmembrane helix</keyword>
<dbReference type="GO" id="GO:0005525">
    <property type="term" value="F:GTP binding"/>
    <property type="evidence" value="ECO:0007669"/>
    <property type="project" value="UniProtKB-KW"/>
</dbReference>
<protein>
    <recommendedName>
        <fullName evidence="4">Septin-type G domain-containing protein</fullName>
    </recommendedName>
</protein>
<dbReference type="SUPFAM" id="SSF52540">
    <property type="entry name" value="P-loop containing nucleoside triphosphate hydrolases"/>
    <property type="match status" value="2"/>
</dbReference>
<comment type="caution">
    <text evidence="6">The sequence shown here is derived from an EMBL/GenBank/DDBJ whole genome shotgun (WGS) entry which is preliminary data.</text>
</comment>
<dbReference type="SMART" id="SM00382">
    <property type="entry name" value="AAA"/>
    <property type="match status" value="1"/>
</dbReference>
<feature type="region of interest" description="Disordered" evidence="2">
    <location>
        <begin position="1"/>
        <end position="194"/>
    </location>
</feature>